<evidence type="ECO:0000256" key="13">
    <source>
        <dbReference type="ARBA" id="ARBA00023136"/>
    </source>
</evidence>
<dbReference type="RefSeq" id="WP_328987535.1">
    <property type="nucleotide sequence ID" value="NZ_CP121472.1"/>
</dbReference>
<gene>
    <name evidence="19 20" type="primary">cobS</name>
    <name evidence="20" type="ORF">Thiowin_01997</name>
</gene>
<organism evidence="20 21">
    <name type="scientific">Thiorhodovibrio winogradskyi</name>
    <dbReference type="NCBI Taxonomy" id="77007"/>
    <lineage>
        <taxon>Bacteria</taxon>
        <taxon>Pseudomonadati</taxon>
        <taxon>Pseudomonadota</taxon>
        <taxon>Gammaproteobacteria</taxon>
        <taxon>Chromatiales</taxon>
        <taxon>Chromatiaceae</taxon>
        <taxon>Thiorhodovibrio</taxon>
    </lineage>
</organism>
<accession>A0ABZ0S7Z0</accession>
<evidence type="ECO:0000256" key="6">
    <source>
        <dbReference type="ARBA" id="ARBA00015850"/>
    </source>
</evidence>
<evidence type="ECO:0000256" key="4">
    <source>
        <dbReference type="ARBA" id="ARBA00010561"/>
    </source>
</evidence>
<evidence type="ECO:0000256" key="19">
    <source>
        <dbReference type="HAMAP-Rule" id="MF_00719"/>
    </source>
</evidence>
<proteinExistence type="inferred from homology"/>
<evidence type="ECO:0000256" key="12">
    <source>
        <dbReference type="ARBA" id="ARBA00022989"/>
    </source>
</evidence>
<name>A0ABZ0S7Z0_9GAMM</name>
<protein>
    <recommendedName>
        <fullName evidence="6 19">Adenosylcobinamide-GDP ribazoletransferase</fullName>
        <ecNumber evidence="5 19">2.7.8.26</ecNumber>
    </recommendedName>
    <alternativeName>
        <fullName evidence="16 19">Cobalamin synthase</fullName>
    </alternativeName>
    <alternativeName>
        <fullName evidence="15 19">Cobalamin-5'-phosphate synthase</fullName>
    </alternativeName>
</protein>
<sequence>MKQQSIRLGIKAQAFFNTHLVPWWRAFVIATRFLTRIPLPDPRGGAEWQGADSGRAALLYPLVGLLLGGILGLAVWLFSATPAPVMATLALIAWVWGTGALHLDGLADCADAWVGGLGDRGRTLEILKDPHLGVMGAVALLLALVAKWSALFAIATQLDSGAVGLMAVALALLLIPALARAQILLLALITPPATETGMGAALRACLPPVPARAVVATWWLLAGLLLGWSALGWLALAAGLLWLWRASMRQRLGGFTGDTAGALVEMIEVGLVLLLAAGLG</sequence>
<feature type="transmembrane region" description="Helical" evidence="19">
    <location>
        <begin position="59"/>
        <end position="78"/>
    </location>
</feature>
<reference evidence="20 21" key="1">
    <citation type="journal article" date="2023" name="Microorganisms">
        <title>Thiorhodovibrio frisius and Trv. litoralis spp. nov., Two Novel Members from a Clade of Fastidious Purple Sulfur Bacteria That Exhibit Unique Red-Shifted Light-Harvesting Capabilities.</title>
        <authorList>
            <person name="Methner A."/>
            <person name="Kuzyk S.B."/>
            <person name="Petersen J."/>
            <person name="Bauer S."/>
            <person name="Brinkmann H."/>
            <person name="Sichau K."/>
            <person name="Wanner G."/>
            <person name="Wolf J."/>
            <person name="Neumann-Schaal M."/>
            <person name="Henke P."/>
            <person name="Tank M."/>
            <person name="Sproer C."/>
            <person name="Bunk B."/>
            <person name="Overmann J."/>
        </authorList>
    </citation>
    <scope>NUCLEOTIDE SEQUENCE [LARGE SCALE GENOMIC DNA]</scope>
    <source>
        <strain evidence="20 21">DSM 6702</strain>
    </source>
</reference>
<dbReference type="HAMAP" id="MF_00719">
    <property type="entry name" value="CobS"/>
    <property type="match status" value="1"/>
</dbReference>
<comment type="function">
    <text evidence="14 19">Joins adenosylcobinamide-GDP and alpha-ribazole to generate adenosylcobalamin (Ado-cobalamin). Also synthesizes adenosylcobalamin 5'-phosphate from adenosylcobinamide-GDP and alpha-ribazole 5'-phosphate.</text>
</comment>
<evidence type="ECO:0000256" key="3">
    <source>
        <dbReference type="ARBA" id="ARBA00004663"/>
    </source>
</evidence>
<dbReference type="PANTHER" id="PTHR34148">
    <property type="entry name" value="ADENOSYLCOBINAMIDE-GDP RIBAZOLETRANSFERASE"/>
    <property type="match status" value="1"/>
</dbReference>
<feature type="transmembrane region" description="Helical" evidence="19">
    <location>
        <begin position="218"/>
        <end position="243"/>
    </location>
</feature>
<evidence type="ECO:0000256" key="11">
    <source>
        <dbReference type="ARBA" id="ARBA00022842"/>
    </source>
</evidence>
<evidence type="ECO:0000256" key="18">
    <source>
        <dbReference type="ARBA" id="ARBA00049504"/>
    </source>
</evidence>
<evidence type="ECO:0000256" key="8">
    <source>
        <dbReference type="ARBA" id="ARBA00022573"/>
    </source>
</evidence>
<keyword evidence="11 19" id="KW-0460">Magnesium</keyword>
<keyword evidence="9 19" id="KW-0808">Transferase</keyword>
<keyword evidence="7 19" id="KW-1003">Cell membrane</keyword>
<dbReference type="Pfam" id="PF02654">
    <property type="entry name" value="CobS"/>
    <property type="match status" value="1"/>
</dbReference>
<dbReference type="EC" id="2.7.8.26" evidence="5 19"/>
<evidence type="ECO:0000256" key="2">
    <source>
        <dbReference type="ARBA" id="ARBA00004651"/>
    </source>
</evidence>
<evidence type="ECO:0000313" key="20">
    <source>
        <dbReference type="EMBL" id="WPL17012.1"/>
    </source>
</evidence>
<comment type="pathway">
    <text evidence="3 19">Cofactor biosynthesis; adenosylcobalamin biosynthesis; adenosylcobalamin from cob(II)yrinate a,c-diamide: step 7/7.</text>
</comment>
<comment type="similarity">
    <text evidence="4 19">Belongs to the CobS family.</text>
</comment>
<keyword evidence="10 19" id="KW-0812">Transmembrane</keyword>
<dbReference type="EMBL" id="CP121472">
    <property type="protein sequence ID" value="WPL17012.1"/>
    <property type="molecule type" value="Genomic_DNA"/>
</dbReference>
<evidence type="ECO:0000256" key="1">
    <source>
        <dbReference type="ARBA" id="ARBA00001946"/>
    </source>
</evidence>
<evidence type="ECO:0000256" key="15">
    <source>
        <dbReference type="ARBA" id="ARBA00032605"/>
    </source>
</evidence>
<comment type="catalytic activity">
    <reaction evidence="17 19">
        <text>alpha-ribazole + adenosylcob(III)inamide-GDP = adenosylcob(III)alamin + GMP + H(+)</text>
        <dbReference type="Rhea" id="RHEA:16049"/>
        <dbReference type="ChEBI" id="CHEBI:10329"/>
        <dbReference type="ChEBI" id="CHEBI:15378"/>
        <dbReference type="ChEBI" id="CHEBI:18408"/>
        <dbReference type="ChEBI" id="CHEBI:58115"/>
        <dbReference type="ChEBI" id="CHEBI:60487"/>
        <dbReference type="EC" id="2.7.8.26"/>
    </reaction>
</comment>
<evidence type="ECO:0000256" key="14">
    <source>
        <dbReference type="ARBA" id="ARBA00025228"/>
    </source>
</evidence>
<keyword evidence="12 19" id="KW-1133">Transmembrane helix</keyword>
<evidence type="ECO:0000256" key="7">
    <source>
        <dbReference type="ARBA" id="ARBA00022475"/>
    </source>
</evidence>
<keyword evidence="21" id="KW-1185">Reference proteome</keyword>
<keyword evidence="13 19" id="KW-0472">Membrane</keyword>
<evidence type="ECO:0000256" key="9">
    <source>
        <dbReference type="ARBA" id="ARBA00022679"/>
    </source>
</evidence>
<comment type="subcellular location">
    <subcellularLocation>
        <location evidence="2 19">Cell membrane</location>
        <topology evidence="2 19">Multi-pass membrane protein</topology>
    </subcellularLocation>
</comment>
<comment type="cofactor">
    <cofactor evidence="1 19">
        <name>Mg(2+)</name>
        <dbReference type="ChEBI" id="CHEBI:18420"/>
    </cofactor>
</comment>
<evidence type="ECO:0000256" key="5">
    <source>
        <dbReference type="ARBA" id="ARBA00013200"/>
    </source>
</evidence>
<dbReference type="InterPro" id="IPR003805">
    <property type="entry name" value="CobS"/>
</dbReference>
<evidence type="ECO:0000256" key="10">
    <source>
        <dbReference type="ARBA" id="ARBA00022692"/>
    </source>
</evidence>
<evidence type="ECO:0000256" key="16">
    <source>
        <dbReference type="ARBA" id="ARBA00032853"/>
    </source>
</evidence>
<evidence type="ECO:0000256" key="17">
    <source>
        <dbReference type="ARBA" id="ARBA00048623"/>
    </source>
</evidence>
<dbReference type="Proteomes" id="UP001432180">
    <property type="component" value="Chromosome"/>
</dbReference>
<keyword evidence="8 19" id="KW-0169">Cobalamin biosynthesis</keyword>
<dbReference type="GO" id="GO:0016740">
    <property type="term" value="F:transferase activity"/>
    <property type="evidence" value="ECO:0007669"/>
    <property type="project" value="UniProtKB-KW"/>
</dbReference>
<feature type="transmembrane region" description="Helical" evidence="19">
    <location>
        <begin position="132"/>
        <end position="155"/>
    </location>
</feature>
<dbReference type="PANTHER" id="PTHR34148:SF1">
    <property type="entry name" value="ADENOSYLCOBINAMIDE-GDP RIBAZOLETRANSFERASE"/>
    <property type="match status" value="1"/>
</dbReference>
<feature type="transmembrane region" description="Helical" evidence="19">
    <location>
        <begin position="162"/>
        <end position="189"/>
    </location>
</feature>
<comment type="catalytic activity">
    <reaction evidence="18 19">
        <text>alpha-ribazole 5'-phosphate + adenosylcob(III)inamide-GDP = adenosylcob(III)alamin 5'-phosphate + GMP + H(+)</text>
        <dbReference type="Rhea" id="RHEA:23560"/>
        <dbReference type="ChEBI" id="CHEBI:15378"/>
        <dbReference type="ChEBI" id="CHEBI:57918"/>
        <dbReference type="ChEBI" id="CHEBI:58115"/>
        <dbReference type="ChEBI" id="CHEBI:60487"/>
        <dbReference type="ChEBI" id="CHEBI:60493"/>
        <dbReference type="EC" id="2.7.8.26"/>
    </reaction>
</comment>
<evidence type="ECO:0000313" key="21">
    <source>
        <dbReference type="Proteomes" id="UP001432180"/>
    </source>
</evidence>